<evidence type="ECO:0000313" key="8">
    <source>
        <dbReference type="EMBL" id="RDI46901.1"/>
    </source>
</evidence>
<evidence type="ECO:0000259" key="7">
    <source>
        <dbReference type="SMART" id="SM00829"/>
    </source>
</evidence>
<dbReference type="SUPFAM" id="SSF50129">
    <property type="entry name" value="GroES-like"/>
    <property type="match status" value="1"/>
</dbReference>
<gene>
    <name evidence="8" type="ORF">C8D86_10423</name>
</gene>
<dbReference type="InterPro" id="IPR011032">
    <property type="entry name" value="GroES-like_sf"/>
</dbReference>
<keyword evidence="5" id="KW-0862">Zinc</keyword>
<keyword evidence="4" id="KW-0479">Metal-binding</keyword>
<evidence type="ECO:0000256" key="2">
    <source>
        <dbReference type="ARBA" id="ARBA00008072"/>
    </source>
</evidence>
<evidence type="ECO:0000256" key="1">
    <source>
        <dbReference type="ARBA" id="ARBA00001947"/>
    </source>
</evidence>
<evidence type="ECO:0000256" key="6">
    <source>
        <dbReference type="ARBA" id="ARBA00023002"/>
    </source>
</evidence>
<dbReference type="GO" id="GO:0004022">
    <property type="term" value="F:alcohol dehydrogenase (NAD+) activity"/>
    <property type="evidence" value="ECO:0007669"/>
    <property type="project" value="UniProtKB-EC"/>
</dbReference>
<proteinExistence type="inferred from homology"/>
<dbReference type="InterPro" id="IPR014187">
    <property type="entry name" value="ADH_Zn_typ-2"/>
</dbReference>
<sequence>MRAMLMEHPKRPLRYTHVATPVPDENQLLIKVHACGICRTDLHIMDGELAYPKLPLIPGHQIVGTVAEKGKNVTAFSLGQRVGVPWLGNSCGHCTYCLAGKENLCDRAEFTGYQIDGGLADYCLAYPRFCFPVPEHYPDNQAAPLLCAGLIGYRSLGKAGDARRLGIYGFGAAAHILTQVARFQGREVYAFTREGDTRGQQFARELGAVWAGDSTQSPPEPLDAAIIFAPAGELVPIALRAVAKGGIVVCGGIHMSDIPSFPYDILWGERMVCSVANLTRHDGEAFLSIAPAIPIETEVHTYGLEQANEALADLRSGRFPGAYVIQLL</sequence>
<dbReference type="CDD" id="cd08298">
    <property type="entry name" value="CAD2"/>
    <property type="match status" value="1"/>
</dbReference>
<comment type="caution">
    <text evidence="8">The sequence shown here is derived from an EMBL/GenBank/DDBJ whole genome shotgun (WGS) entry which is preliminary data.</text>
</comment>
<evidence type="ECO:0000313" key="9">
    <source>
        <dbReference type="Proteomes" id="UP000254720"/>
    </source>
</evidence>
<dbReference type="GO" id="GO:0005737">
    <property type="term" value="C:cytoplasm"/>
    <property type="evidence" value="ECO:0007669"/>
    <property type="project" value="TreeGrafter"/>
</dbReference>
<dbReference type="OrthoDB" id="9770544at2"/>
<dbReference type="InterPro" id="IPR036291">
    <property type="entry name" value="NAD(P)-bd_dom_sf"/>
</dbReference>
<evidence type="ECO:0000256" key="3">
    <source>
        <dbReference type="ARBA" id="ARBA00013190"/>
    </source>
</evidence>
<dbReference type="Pfam" id="PF08240">
    <property type="entry name" value="ADH_N"/>
    <property type="match status" value="1"/>
</dbReference>
<dbReference type="PANTHER" id="PTHR42940:SF8">
    <property type="entry name" value="VACUOLAR PROTEIN SORTING-ASSOCIATED PROTEIN 11"/>
    <property type="match status" value="1"/>
</dbReference>
<dbReference type="Proteomes" id="UP000254720">
    <property type="component" value="Unassembled WGS sequence"/>
</dbReference>
<dbReference type="Gene3D" id="3.90.180.10">
    <property type="entry name" value="Medium-chain alcohol dehydrogenases, catalytic domain"/>
    <property type="match status" value="1"/>
</dbReference>
<comment type="cofactor">
    <cofactor evidence="1">
        <name>Zn(2+)</name>
        <dbReference type="ChEBI" id="CHEBI:29105"/>
    </cofactor>
</comment>
<keyword evidence="9" id="KW-1185">Reference proteome</keyword>
<dbReference type="InterPro" id="IPR013154">
    <property type="entry name" value="ADH-like_N"/>
</dbReference>
<feature type="domain" description="Enoyl reductase (ER)" evidence="7">
    <location>
        <begin position="10"/>
        <end position="325"/>
    </location>
</feature>
<dbReference type="PANTHER" id="PTHR42940">
    <property type="entry name" value="ALCOHOL DEHYDROGENASE 1-RELATED"/>
    <property type="match status" value="1"/>
</dbReference>
<reference evidence="8 9" key="1">
    <citation type="submission" date="2018-07" db="EMBL/GenBank/DDBJ databases">
        <title>Genomic Encyclopedia of Type Strains, Phase IV (KMG-IV): sequencing the most valuable type-strain genomes for metagenomic binning, comparative biology and taxonomic classification.</title>
        <authorList>
            <person name="Goeker M."/>
        </authorList>
    </citation>
    <scope>NUCLEOTIDE SEQUENCE [LARGE SCALE GENOMIC DNA]</scope>
    <source>
        <strain evidence="8 9">DSM 16500</strain>
    </source>
</reference>
<evidence type="ECO:0000256" key="5">
    <source>
        <dbReference type="ARBA" id="ARBA00022833"/>
    </source>
</evidence>
<dbReference type="SMART" id="SM00829">
    <property type="entry name" value="PKS_ER"/>
    <property type="match status" value="1"/>
</dbReference>
<dbReference type="SUPFAM" id="SSF51735">
    <property type="entry name" value="NAD(P)-binding Rossmann-fold domains"/>
    <property type="match status" value="1"/>
</dbReference>
<organism evidence="8 9">
    <name type="scientific">Aquicella lusitana</name>
    <dbReference type="NCBI Taxonomy" id="254246"/>
    <lineage>
        <taxon>Bacteria</taxon>
        <taxon>Pseudomonadati</taxon>
        <taxon>Pseudomonadota</taxon>
        <taxon>Gammaproteobacteria</taxon>
        <taxon>Legionellales</taxon>
        <taxon>Coxiellaceae</taxon>
        <taxon>Aquicella</taxon>
    </lineage>
</organism>
<dbReference type="EMBL" id="QQAX01000004">
    <property type="protein sequence ID" value="RDI46901.1"/>
    <property type="molecule type" value="Genomic_DNA"/>
</dbReference>
<evidence type="ECO:0000256" key="4">
    <source>
        <dbReference type="ARBA" id="ARBA00022723"/>
    </source>
</evidence>
<dbReference type="RefSeq" id="WP_114833673.1">
    <property type="nucleotide sequence ID" value="NZ_LR699114.1"/>
</dbReference>
<dbReference type="GO" id="GO:0046872">
    <property type="term" value="F:metal ion binding"/>
    <property type="evidence" value="ECO:0007669"/>
    <property type="project" value="UniProtKB-KW"/>
</dbReference>
<accession>A0A370GTT6</accession>
<dbReference type="Gene3D" id="3.40.50.720">
    <property type="entry name" value="NAD(P)-binding Rossmann-like Domain"/>
    <property type="match status" value="1"/>
</dbReference>
<dbReference type="AlphaFoldDB" id="A0A370GTT6"/>
<dbReference type="InterPro" id="IPR020843">
    <property type="entry name" value="ER"/>
</dbReference>
<protein>
    <recommendedName>
        <fullName evidence="3">alcohol dehydrogenase</fullName>
        <ecNumber evidence="3">1.1.1.1</ecNumber>
    </recommendedName>
</protein>
<comment type="similarity">
    <text evidence="2">Belongs to the zinc-containing alcohol dehydrogenase family.</text>
</comment>
<keyword evidence="6" id="KW-0560">Oxidoreductase</keyword>
<dbReference type="NCBIfam" id="TIGR02822">
    <property type="entry name" value="adh_fam_2"/>
    <property type="match status" value="1"/>
</dbReference>
<name>A0A370GTT6_9COXI</name>
<dbReference type="EC" id="1.1.1.1" evidence="3"/>